<accession>A0A437QLJ5</accession>
<gene>
    <name evidence="1" type="ORF">EOE67_14520</name>
</gene>
<reference evidence="1 2" key="1">
    <citation type="submission" date="2019-01" db="EMBL/GenBank/DDBJ databases">
        <authorList>
            <person name="Chen W.-M."/>
        </authorList>
    </citation>
    <scope>NUCLEOTIDE SEQUENCE [LARGE SCALE GENOMIC DNA]</scope>
    <source>
        <strain evidence="1 2">KYPC3</strain>
    </source>
</reference>
<dbReference type="SUPFAM" id="SSF55729">
    <property type="entry name" value="Acyl-CoA N-acyltransferases (Nat)"/>
    <property type="match status" value="1"/>
</dbReference>
<sequence length="406" mass="45826">MHIEVLSSISQLNADAWNNLFAADYPFCRHEFLQALELGGSVGKGTGWLPQHLLLWDGSSLLAAAPAYRKRHSYGEYLFDRVFAEAYQRHGLRYYPKLLLAVPFTPAEGPRLGIAKGVDPRSVLPLIQQCLHQSSTEESAASTQLALSHWQCLYAGNTEQALFRAAGWLERFDVQFEWQNPAQKFVSFEQFLATLTARKRKQIRKERALVQQQGLQLRTLTGDDLDAAFWLQFYQFYVATYLKRSGHQGYLTEQTFLLWGRTMAAQIVVFSAWQGDELVAASLCFRSNDKLYGRYWGCSEAYSMLHFECCYYAGIDYCIAQGLTAFDAGAQGEHKLQRGFVPVIRSGFYRFLPSNPSADPASVAQAELEKSMHSAIANYCLEEQSMVLNYQQQARSALPFANSGAC</sequence>
<dbReference type="AlphaFoldDB" id="A0A437QLJ5"/>
<keyword evidence="1" id="KW-0808">Transferase</keyword>
<dbReference type="Pfam" id="PF04339">
    <property type="entry name" value="FemAB_like"/>
    <property type="match status" value="1"/>
</dbReference>
<evidence type="ECO:0000313" key="2">
    <source>
        <dbReference type="Proteomes" id="UP000283077"/>
    </source>
</evidence>
<dbReference type="PANTHER" id="PTHR47017:SF1">
    <property type="entry name" value="ACYL-COA"/>
    <property type="match status" value="1"/>
</dbReference>
<name>A0A437QLJ5_9GAMM</name>
<proteinExistence type="predicted"/>
<dbReference type="Proteomes" id="UP000283077">
    <property type="component" value="Unassembled WGS sequence"/>
</dbReference>
<dbReference type="RefSeq" id="WP_127700060.1">
    <property type="nucleotide sequence ID" value="NZ_SACS01000016.1"/>
</dbReference>
<dbReference type="GO" id="GO:0016740">
    <property type="term" value="F:transferase activity"/>
    <property type="evidence" value="ECO:0007669"/>
    <property type="project" value="UniProtKB-KW"/>
</dbReference>
<organism evidence="1 2">
    <name type="scientific">Rheinheimera riviphila</name>
    <dbReference type="NCBI Taxonomy" id="1834037"/>
    <lineage>
        <taxon>Bacteria</taxon>
        <taxon>Pseudomonadati</taxon>
        <taxon>Pseudomonadota</taxon>
        <taxon>Gammaproteobacteria</taxon>
        <taxon>Chromatiales</taxon>
        <taxon>Chromatiaceae</taxon>
        <taxon>Rheinheimera</taxon>
    </lineage>
</organism>
<dbReference type="EMBL" id="SACS01000016">
    <property type="protein sequence ID" value="RVU35386.1"/>
    <property type="molecule type" value="Genomic_DNA"/>
</dbReference>
<dbReference type="InterPro" id="IPR016181">
    <property type="entry name" value="Acyl_CoA_acyltransferase"/>
</dbReference>
<protein>
    <submittedName>
        <fullName evidence="1">GNAT family N-acetyltransferase</fullName>
    </submittedName>
</protein>
<comment type="caution">
    <text evidence="1">The sequence shown here is derived from an EMBL/GenBank/DDBJ whole genome shotgun (WGS) entry which is preliminary data.</text>
</comment>
<evidence type="ECO:0000313" key="1">
    <source>
        <dbReference type="EMBL" id="RVU35386.1"/>
    </source>
</evidence>
<dbReference type="Gene3D" id="3.40.630.30">
    <property type="match status" value="1"/>
</dbReference>
<dbReference type="PANTHER" id="PTHR47017">
    <property type="entry name" value="ACYL-COA"/>
    <property type="match status" value="1"/>
</dbReference>
<dbReference type="OrthoDB" id="9776898at2"/>
<keyword evidence="2" id="KW-1185">Reference proteome</keyword>
<dbReference type="InterPro" id="IPR007434">
    <property type="entry name" value="FemAB-like"/>
</dbReference>